<dbReference type="PANTHER" id="PTHR12829:SF4">
    <property type="entry name" value="N(6)-ADENINE-SPECIFIC METHYLTRANSFERASE METTL4"/>
    <property type="match status" value="1"/>
</dbReference>
<dbReference type="PROSITE" id="PS51143">
    <property type="entry name" value="MT_A70"/>
    <property type="match status" value="1"/>
</dbReference>
<dbReference type="OMA" id="WRWLKVT"/>
<evidence type="ECO:0000313" key="2">
    <source>
        <dbReference type="EMBL" id="ETN86913.1"/>
    </source>
</evidence>
<proteinExistence type="inferred from homology"/>
<dbReference type="AlphaFoldDB" id="W2TYI9"/>
<dbReference type="InterPro" id="IPR007757">
    <property type="entry name" value="MT-A70-like"/>
</dbReference>
<protein>
    <submittedName>
        <fullName evidence="2">MT-A70 protein</fullName>
    </submittedName>
</protein>
<evidence type="ECO:0000313" key="3">
    <source>
        <dbReference type="Proteomes" id="UP000053676"/>
    </source>
</evidence>
<name>W2TYI9_NECAM</name>
<dbReference type="Pfam" id="PF05063">
    <property type="entry name" value="MT-A70"/>
    <property type="match status" value="1"/>
</dbReference>
<dbReference type="GO" id="GO:0008168">
    <property type="term" value="F:methyltransferase activity"/>
    <property type="evidence" value="ECO:0007669"/>
    <property type="project" value="TreeGrafter"/>
</dbReference>
<dbReference type="PANTHER" id="PTHR12829">
    <property type="entry name" value="N6-ADENOSINE-METHYLTRANSFERASE"/>
    <property type="match status" value="1"/>
</dbReference>
<dbReference type="EMBL" id="KI657472">
    <property type="protein sequence ID" value="ETN86913.1"/>
    <property type="molecule type" value="Genomic_DNA"/>
</dbReference>
<dbReference type="OrthoDB" id="61116at2759"/>
<gene>
    <name evidence="2" type="ORF">NECAME_05759</name>
</gene>
<accession>W2TYI9</accession>
<dbReference type="KEGG" id="nai:NECAME_05759"/>
<reference evidence="3" key="1">
    <citation type="journal article" date="2014" name="Nat. Genet.">
        <title>Genome of the human hookworm Necator americanus.</title>
        <authorList>
            <person name="Tang Y.T."/>
            <person name="Gao X."/>
            <person name="Rosa B.A."/>
            <person name="Abubucker S."/>
            <person name="Hallsworth-Pepin K."/>
            <person name="Martin J."/>
            <person name="Tyagi R."/>
            <person name="Heizer E."/>
            <person name="Zhang X."/>
            <person name="Bhonagiri-Palsikar V."/>
            <person name="Minx P."/>
            <person name="Warren W.C."/>
            <person name="Wang Q."/>
            <person name="Zhan B."/>
            <person name="Hotez P.J."/>
            <person name="Sternberg P.W."/>
            <person name="Dougall A."/>
            <person name="Gaze S.T."/>
            <person name="Mulvenna J."/>
            <person name="Sotillo J."/>
            <person name="Ranganathan S."/>
            <person name="Rabelo E.M."/>
            <person name="Wilson R.K."/>
            <person name="Felgner P.L."/>
            <person name="Bethony J."/>
            <person name="Hawdon J.M."/>
            <person name="Gasser R.B."/>
            <person name="Loukas A."/>
            <person name="Mitreva M."/>
        </authorList>
    </citation>
    <scope>NUCLEOTIDE SEQUENCE [LARGE SCALE GENOMIC DNA]</scope>
</reference>
<comment type="similarity">
    <text evidence="1">Belongs to the MT-A70-like family.</text>
</comment>
<evidence type="ECO:0000256" key="1">
    <source>
        <dbReference type="PROSITE-ProRule" id="PRU00489"/>
    </source>
</evidence>
<dbReference type="STRING" id="51031.W2TYI9"/>
<dbReference type="Proteomes" id="UP000053676">
    <property type="component" value="Unassembled WGS sequence"/>
</dbReference>
<dbReference type="GO" id="GO:0005634">
    <property type="term" value="C:nucleus"/>
    <property type="evidence" value="ECO:0007669"/>
    <property type="project" value="TreeGrafter"/>
</dbReference>
<keyword evidence="3" id="KW-1185">Reference proteome</keyword>
<organism evidence="2 3">
    <name type="scientific">Necator americanus</name>
    <name type="common">Human hookworm</name>
    <dbReference type="NCBI Taxonomy" id="51031"/>
    <lineage>
        <taxon>Eukaryota</taxon>
        <taxon>Metazoa</taxon>
        <taxon>Ecdysozoa</taxon>
        <taxon>Nematoda</taxon>
        <taxon>Chromadorea</taxon>
        <taxon>Rhabditida</taxon>
        <taxon>Rhabditina</taxon>
        <taxon>Rhabditomorpha</taxon>
        <taxon>Strongyloidea</taxon>
        <taxon>Ancylostomatidae</taxon>
        <taxon>Bunostominae</taxon>
        <taxon>Necator</taxon>
    </lineage>
</organism>
<sequence length="424" mass="46845">MGVVISSSDTYDIVDERAYYNELYEGLGVMLNESLFLINGPFLMDSQFEAMKREGRRIRKRKKPSTTMNETNEEVAAIEKISREIREVGQRSGYFCSQLIHDNNRVARAAAHEVVNRSIVFYRPKTISSAEITILEDNSYVVSDTAISSIDMECLASDGLVAIWVTNRKGIDQDLDVHLQRWGLQSIAAFFWLKVTKEGDPVCSFNASHKLPYEKLVLACRTEAASIYESISSANGNVFASVPMALPSRKPPVVPILKRYGICPTRCVELFARCLQPNTVSIGFESLLLQSSACFVPIEMKDVSSSSGIQGIELRRKDINEESFVHGYFTFVFNVANSEQIRAAAESPAVIFTNDRHATATLAQVPSTHFPPVLAQPNALRGGGKVKDKVIGSKVNKEGARPVGLASRSICDDESGGFDDVKIK</sequence>